<sequence>MVQSFGFLLHQCSKARAFRHGQPLHAAIIKTGNQADIFLSNHVLNMYAKCDDINAARQAFDEMSERNLVSWSALISGYDQAEEPAMAINLFSMMPTEPNEYIYASVISACASLLASTQGKQVHAQTLKSGYMPISFVSNSLISMYMNCGLCNDASSIFTSISEPNSVAYNAMITGFAENMQPERAFEVFKLMHQQGVVPDRLTFVGILGICNDKEHLWRGMELHCQSIKLGLETTAFVGNVILTMYSRCKLIEEAEKTFEAIEKKDVISWNTLITACSHCEDYAKSLRIFREMGNAVGIKPDDFTFASALAASAGLSSGRHGGQIHAYLIRTRPNQDVGVGNALMNMYAKCGCIEYAKSVFNRMIHRNLVSWNTVIAAFGNHGLGREAIELFEQMNSKGLHPDSVTFVGLLIACNHAGLLDEGRAYFKSMKEVYGISPEIEHVSCLIDLLGRAGKLEEAEELMKRFSFGNDVVILGSLLSACRLHGDVVVGERVASQLMELQPVTSSPYVLLSSLYASDGRWDGVAEAWKMLKGSTVKKEPGHSLIEVKGTIEKFTVGDFSHSRMEEMKDILGSLGWAVRQASL</sequence>
<dbReference type="InterPro" id="IPR046848">
    <property type="entry name" value="E_motif"/>
</dbReference>
<feature type="repeat" description="PPR" evidence="3">
    <location>
        <begin position="165"/>
        <end position="199"/>
    </location>
</feature>
<keyword evidence="5" id="KW-1185">Reference proteome</keyword>
<dbReference type="Pfam" id="PF13041">
    <property type="entry name" value="PPR_2"/>
    <property type="match status" value="3"/>
</dbReference>
<feature type="repeat" description="PPR" evidence="3">
    <location>
        <begin position="36"/>
        <end position="70"/>
    </location>
</feature>
<name>A0A9Q0K928_9MAGN</name>
<evidence type="ECO:0000256" key="1">
    <source>
        <dbReference type="ARBA" id="ARBA00006643"/>
    </source>
</evidence>
<dbReference type="Pfam" id="PF20431">
    <property type="entry name" value="E_motif"/>
    <property type="match status" value="1"/>
</dbReference>
<dbReference type="Proteomes" id="UP001141806">
    <property type="component" value="Unassembled WGS sequence"/>
</dbReference>
<dbReference type="FunFam" id="1.25.40.10:FF:000381">
    <property type="entry name" value="Pentatricopeptide repeat-containing protein"/>
    <property type="match status" value="1"/>
</dbReference>
<dbReference type="GO" id="GO:0009451">
    <property type="term" value="P:RNA modification"/>
    <property type="evidence" value="ECO:0007669"/>
    <property type="project" value="InterPro"/>
</dbReference>
<dbReference type="InterPro" id="IPR011990">
    <property type="entry name" value="TPR-like_helical_dom_sf"/>
</dbReference>
<gene>
    <name evidence="4" type="ORF">NE237_018007</name>
</gene>
<feature type="repeat" description="PPR" evidence="3">
    <location>
        <begin position="368"/>
        <end position="402"/>
    </location>
</feature>
<keyword evidence="2" id="KW-0677">Repeat</keyword>
<comment type="similarity">
    <text evidence="1">Belongs to the PPR family. PCMP-H subfamily.</text>
</comment>
<evidence type="ECO:0000256" key="3">
    <source>
        <dbReference type="PROSITE-ProRule" id="PRU00708"/>
    </source>
</evidence>
<dbReference type="AlphaFoldDB" id="A0A9Q0K928"/>
<organism evidence="4 5">
    <name type="scientific">Protea cynaroides</name>
    <dbReference type="NCBI Taxonomy" id="273540"/>
    <lineage>
        <taxon>Eukaryota</taxon>
        <taxon>Viridiplantae</taxon>
        <taxon>Streptophyta</taxon>
        <taxon>Embryophyta</taxon>
        <taxon>Tracheophyta</taxon>
        <taxon>Spermatophyta</taxon>
        <taxon>Magnoliopsida</taxon>
        <taxon>Proteales</taxon>
        <taxon>Proteaceae</taxon>
        <taxon>Protea</taxon>
    </lineage>
</organism>
<comment type="caution">
    <text evidence="4">The sequence shown here is derived from an EMBL/GenBank/DDBJ whole genome shotgun (WGS) entry which is preliminary data.</text>
</comment>
<dbReference type="InterPro" id="IPR046960">
    <property type="entry name" value="PPR_At4g14850-like_plant"/>
</dbReference>
<reference evidence="4" key="1">
    <citation type="journal article" date="2023" name="Plant J.">
        <title>The genome of the king protea, Protea cynaroides.</title>
        <authorList>
            <person name="Chang J."/>
            <person name="Duong T.A."/>
            <person name="Schoeman C."/>
            <person name="Ma X."/>
            <person name="Roodt D."/>
            <person name="Barker N."/>
            <person name="Li Z."/>
            <person name="Van de Peer Y."/>
            <person name="Mizrachi E."/>
        </authorList>
    </citation>
    <scope>NUCLEOTIDE SEQUENCE</scope>
    <source>
        <tissue evidence="4">Young leaves</tissue>
    </source>
</reference>
<evidence type="ECO:0000256" key="2">
    <source>
        <dbReference type="ARBA" id="ARBA00022737"/>
    </source>
</evidence>
<evidence type="ECO:0000313" key="4">
    <source>
        <dbReference type="EMBL" id="KAJ4966158.1"/>
    </source>
</evidence>
<dbReference type="NCBIfam" id="TIGR00756">
    <property type="entry name" value="PPR"/>
    <property type="match status" value="4"/>
</dbReference>
<protein>
    <recommendedName>
        <fullName evidence="6">Pentatricopeptide repeat-containing protein</fullName>
    </recommendedName>
</protein>
<dbReference type="EMBL" id="JAMYWD010000007">
    <property type="protein sequence ID" value="KAJ4966158.1"/>
    <property type="molecule type" value="Genomic_DNA"/>
</dbReference>
<dbReference type="GO" id="GO:0003729">
    <property type="term" value="F:mRNA binding"/>
    <property type="evidence" value="ECO:0007669"/>
    <property type="project" value="UniProtKB-ARBA"/>
</dbReference>
<dbReference type="Gene3D" id="1.25.40.10">
    <property type="entry name" value="Tetratricopeptide repeat domain"/>
    <property type="match status" value="5"/>
</dbReference>
<dbReference type="InterPro" id="IPR002885">
    <property type="entry name" value="PPR_rpt"/>
</dbReference>
<evidence type="ECO:0008006" key="6">
    <source>
        <dbReference type="Google" id="ProtNLM"/>
    </source>
</evidence>
<dbReference type="PROSITE" id="PS51375">
    <property type="entry name" value="PPR"/>
    <property type="match status" value="4"/>
</dbReference>
<dbReference type="Pfam" id="PF01535">
    <property type="entry name" value="PPR"/>
    <property type="match status" value="4"/>
</dbReference>
<dbReference type="PANTHER" id="PTHR24015">
    <property type="entry name" value="OS07G0578800 PROTEIN-RELATED"/>
    <property type="match status" value="1"/>
</dbReference>
<dbReference type="PANTHER" id="PTHR24015:SF1728">
    <property type="entry name" value="PENTACOTRIPEPTIDE-REPEAT REGION OF PRORP DOMAIN-CONTAINING PROTEIN"/>
    <property type="match status" value="1"/>
</dbReference>
<dbReference type="FunFam" id="1.25.40.10:FF:000351">
    <property type="entry name" value="Pentatricopeptide repeat-containing protein"/>
    <property type="match status" value="1"/>
</dbReference>
<dbReference type="FunFam" id="1.25.40.10:FF:001103">
    <property type="entry name" value="Glycerol-3-phosphate dehydrogenase [NAD(+)]"/>
    <property type="match status" value="1"/>
</dbReference>
<accession>A0A9Q0K928</accession>
<evidence type="ECO:0000313" key="5">
    <source>
        <dbReference type="Proteomes" id="UP001141806"/>
    </source>
</evidence>
<proteinExistence type="inferred from homology"/>
<dbReference type="FunFam" id="1.25.40.10:FF:000690">
    <property type="entry name" value="Pentatricopeptide repeat-containing protein"/>
    <property type="match status" value="1"/>
</dbReference>
<feature type="repeat" description="PPR" evidence="3">
    <location>
        <begin position="266"/>
        <end position="296"/>
    </location>
</feature>
<dbReference type="OrthoDB" id="185373at2759"/>